<comment type="caution">
    <text evidence="2">The sequence shown here is derived from an EMBL/GenBank/DDBJ whole genome shotgun (WGS) entry which is preliminary data.</text>
</comment>
<feature type="transmembrane region" description="Helical" evidence="1">
    <location>
        <begin position="179"/>
        <end position="201"/>
    </location>
</feature>
<feature type="transmembrane region" description="Helical" evidence="1">
    <location>
        <begin position="32"/>
        <end position="50"/>
    </location>
</feature>
<keyword evidence="1" id="KW-0812">Transmembrane</keyword>
<dbReference type="GO" id="GO:0016020">
    <property type="term" value="C:membrane"/>
    <property type="evidence" value="ECO:0007669"/>
    <property type="project" value="InterPro"/>
</dbReference>
<evidence type="ECO:0000313" key="2">
    <source>
        <dbReference type="EMBL" id="PQD95085.1"/>
    </source>
</evidence>
<feature type="transmembrane region" description="Helical" evidence="1">
    <location>
        <begin position="289"/>
        <end position="308"/>
    </location>
</feature>
<dbReference type="PANTHER" id="PTHR37814:SF1">
    <property type="entry name" value="MEMBRANE PROTEIN"/>
    <property type="match status" value="1"/>
</dbReference>
<organism evidence="2 3">
    <name type="scientific">Pradoshia eiseniae</name>
    <dbReference type="NCBI Taxonomy" id="2064768"/>
    <lineage>
        <taxon>Bacteria</taxon>
        <taxon>Bacillati</taxon>
        <taxon>Bacillota</taxon>
        <taxon>Bacilli</taxon>
        <taxon>Bacillales</taxon>
        <taxon>Bacillaceae</taxon>
        <taxon>Pradoshia</taxon>
    </lineage>
</organism>
<keyword evidence="1" id="KW-0472">Membrane</keyword>
<proteinExistence type="predicted"/>
<evidence type="ECO:0000256" key="1">
    <source>
        <dbReference type="SAM" id="Phobius"/>
    </source>
</evidence>
<accession>A0A2S7MZB8</accession>
<evidence type="ECO:0000313" key="3">
    <source>
        <dbReference type="Proteomes" id="UP000239663"/>
    </source>
</evidence>
<feature type="transmembrane region" description="Helical" evidence="1">
    <location>
        <begin position="71"/>
        <end position="97"/>
    </location>
</feature>
<dbReference type="PROSITE" id="PS50283">
    <property type="entry name" value="NA_SOLUT_SYMP_3"/>
    <property type="match status" value="1"/>
</dbReference>
<feature type="transmembrane region" description="Helical" evidence="1">
    <location>
        <begin position="117"/>
        <end position="136"/>
    </location>
</feature>
<keyword evidence="3" id="KW-1185">Reference proteome</keyword>
<dbReference type="InterPro" id="IPR038728">
    <property type="entry name" value="YkvI-like"/>
</dbReference>
<sequence length="337" mass="36932">MSVFQVAAVYVGTVIGAGFATGKEIYEFFTQYGLYGLLGIILAGYIFIRLGTKMMMIALKHDLKNYMEFNAWLFGSRLAIFINAIFMIMLIGVTGVMMAGAGGLFEEQLGFSKMGGMVFTAFLAVVVMSWGIHGLLSINTFVVPAMVMFNIILMIISLFTLKGVGHLLNMPDMVSVKAFLSPFSYTAFNLALTQAVLVPLATEIGDEKLIKRGANLGGILLALVLLSCHISLSSVNGLADINIPTAYVMKTVAPFLYGLYLFIIFGEIFTSLIGNAFGLERQLKKVTGLPSWSLYVFILSFCLLIGQIDYGPLISYLYPLFGYISLSFLILLMIKKE</sequence>
<dbReference type="GO" id="GO:0022857">
    <property type="term" value="F:transmembrane transporter activity"/>
    <property type="evidence" value="ECO:0007669"/>
    <property type="project" value="InterPro"/>
</dbReference>
<dbReference type="OrthoDB" id="4424890at2"/>
<feature type="transmembrane region" description="Helical" evidence="1">
    <location>
        <begin position="314"/>
        <end position="334"/>
    </location>
</feature>
<feature type="transmembrane region" description="Helical" evidence="1">
    <location>
        <begin position="255"/>
        <end position="277"/>
    </location>
</feature>
<evidence type="ECO:0008006" key="4">
    <source>
        <dbReference type="Google" id="ProtNLM"/>
    </source>
</evidence>
<dbReference type="InterPro" id="IPR001734">
    <property type="entry name" value="Na/solute_symporter"/>
</dbReference>
<reference evidence="2 3" key="1">
    <citation type="submission" date="2017-12" db="EMBL/GenBank/DDBJ databases">
        <title>Taxonomic description and draft genome of Pradoshia cofamensis Gen. nov., sp. nov., a thermotolerant bacillale isolated from anterior gut of earthworm Eisenia fetida.</title>
        <authorList>
            <person name="Saha T."/>
            <person name="Chakraborty R."/>
        </authorList>
    </citation>
    <scope>NUCLEOTIDE SEQUENCE [LARGE SCALE GENOMIC DNA]</scope>
    <source>
        <strain evidence="2 3">EAG3</strain>
    </source>
</reference>
<dbReference type="PANTHER" id="PTHR37814">
    <property type="entry name" value="CONSERVED MEMBRANE PROTEIN"/>
    <property type="match status" value="1"/>
</dbReference>
<name>A0A2S7MZB8_9BACI</name>
<protein>
    <recommendedName>
        <fullName evidence="4">Transporter</fullName>
    </recommendedName>
</protein>
<dbReference type="EMBL" id="PKOZ01000006">
    <property type="protein sequence ID" value="PQD95085.1"/>
    <property type="molecule type" value="Genomic_DNA"/>
</dbReference>
<feature type="transmembrane region" description="Helical" evidence="1">
    <location>
        <begin position="213"/>
        <end position="235"/>
    </location>
</feature>
<dbReference type="AlphaFoldDB" id="A0A2S7MZB8"/>
<dbReference type="Proteomes" id="UP000239663">
    <property type="component" value="Unassembled WGS sequence"/>
</dbReference>
<gene>
    <name evidence="2" type="ORF">CYL18_11725</name>
</gene>
<feature type="transmembrane region" description="Helical" evidence="1">
    <location>
        <begin position="141"/>
        <end position="159"/>
    </location>
</feature>
<keyword evidence="1" id="KW-1133">Transmembrane helix</keyword>